<dbReference type="EMBL" id="JAFITO010000005">
    <property type="protein sequence ID" value="MBN4068141.1"/>
    <property type="molecule type" value="Genomic_DNA"/>
</dbReference>
<accession>A0ABS3AVX5</accession>
<dbReference type="CDD" id="cd03116">
    <property type="entry name" value="MobB"/>
    <property type="match status" value="1"/>
</dbReference>
<dbReference type="InterPro" id="IPR052539">
    <property type="entry name" value="MGD_biosynthesis_adapter"/>
</dbReference>
<sequence length="223" mass="24494">MPPIVTFIGWHDSGKTTLASQVVHHLKQLDYQVAVIKSTKETGIVFDTPGTDTHTHRSAGADSVMLVAPDQMVLMTDNKSESLTSLAHRYFPEADIVIGEGFKKARHVSKIEVFRNSESNELLRNSVSGVIAVASDEPISGDHIFRLHEAAEIASFIEKRFLQGGARGADHTTLLINGNRVPMKFFVQDALAGTINGFVHSLKLRNSNAKIIDIRIILPDSKK</sequence>
<name>A0ABS3AVX5_9BACT</name>
<dbReference type="PANTHER" id="PTHR40072">
    <property type="entry name" value="MOLYBDOPTERIN-GUANINE DINUCLEOTIDE BIOSYNTHESIS ADAPTER PROTEIN-RELATED"/>
    <property type="match status" value="1"/>
</dbReference>
<dbReference type="SUPFAM" id="SSF52540">
    <property type="entry name" value="P-loop containing nucleoside triphosphate hydrolases"/>
    <property type="match status" value="1"/>
</dbReference>
<reference evidence="2 3" key="1">
    <citation type="submission" date="2021-02" db="EMBL/GenBank/DDBJ databases">
        <title>Activity-based single-cell genomes from oceanic crustal fluid captures similar information to metagenomic and metatranscriptomic surveys with orders of magnitude less sampling.</title>
        <authorList>
            <person name="D'Angelo T.S."/>
            <person name="Orcutt B.N."/>
        </authorList>
    </citation>
    <scope>NUCLEOTIDE SEQUENCE [LARGE SCALE GENOMIC DNA]</scope>
    <source>
        <strain evidence="2">AH-315-G02</strain>
    </source>
</reference>
<dbReference type="InterPro" id="IPR004435">
    <property type="entry name" value="MobB_dom"/>
</dbReference>
<dbReference type="Gene3D" id="3.40.50.300">
    <property type="entry name" value="P-loop containing nucleotide triphosphate hydrolases"/>
    <property type="match status" value="1"/>
</dbReference>
<evidence type="ECO:0000313" key="2">
    <source>
        <dbReference type="EMBL" id="MBN4068141.1"/>
    </source>
</evidence>
<gene>
    <name evidence="2" type="primary">mobB</name>
    <name evidence="2" type="ORF">JYU06_01255</name>
</gene>
<proteinExistence type="predicted"/>
<dbReference type="Proteomes" id="UP000717534">
    <property type="component" value="Unassembled WGS sequence"/>
</dbReference>
<dbReference type="NCBIfam" id="TIGR00176">
    <property type="entry name" value="mobB"/>
    <property type="match status" value="1"/>
</dbReference>
<evidence type="ECO:0000313" key="3">
    <source>
        <dbReference type="Proteomes" id="UP000717534"/>
    </source>
</evidence>
<dbReference type="PANTHER" id="PTHR40072:SF1">
    <property type="entry name" value="MOLYBDOPTERIN-GUANINE DINUCLEOTIDE BIOSYNTHESIS ADAPTER PROTEIN"/>
    <property type="match status" value="1"/>
</dbReference>
<evidence type="ECO:0000259" key="1">
    <source>
        <dbReference type="Pfam" id="PF03205"/>
    </source>
</evidence>
<keyword evidence="3" id="KW-1185">Reference proteome</keyword>
<organism evidence="2 3">
    <name type="scientific">Desulfotalea psychrophila</name>
    <dbReference type="NCBI Taxonomy" id="84980"/>
    <lineage>
        <taxon>Bacteria</taxon>
        <taxon>Pseudomonadati</taxon>
        <taxon>Thermodesulfobacteriota</taxon>
        <taxon>Desulfobulbia</taxon>
        <taxon>Desulfobulbales</taxon>
        <taxon>Desulfocapsaceae</taxon>
        <taxon>Desulfotalea</taxon>
    </lineage>
</organism>
<comment type="caution">
    <text evidence="2">The sequence shown here is derived from an EMBL/GenBank/DDBJ whole genome shotgun (WGS) entry which is preliminary data.</text>
</comment>
<dbReference type="InterPro" id="IPR027417">
    <property type="entry name" value="P-loop_NTPase"/>
</dbReference>
<protein>
    <submittedName>
        <fullName evidence="2">Molybdopterin-guanine dinucleotide biosynthesis protein B</fullName>
    </submittedName>
</protein>
<feature type="domain" description="Molybdopterin-guanine dinucleotide biosynthesis protein B (MobB)" evidence="1">
    <location>
        <begin position="4"/>
        <end position="136"/>
    </location>
</feature>
<dbReference type="Pfam" id="PF03205">
    <property type="entry name" value="MobB"/>
    <property type="match status" value="1"/>
</dbReference>